<reference evidence="1" key="1">
    <citation type="journal article" date="2022" name="bioRxiv">
        <title>Sequencing and chromosome-scale assembly of the giantPleurodeles waltlgenome.</title>
        <authorList>
            <person name="Brown T."/>
            <person name="Elewa A."/>
            <person name="Iarovenko S."/>
            <person name="Subramanian E."/>
            <person name="Araus A.J."/>
            <person name="Petzold A."/>
            <person name="Susuki M."/>
            <person name="Suzuki K.-i.T."/>
            <person name="Hayashi T."/>
            <person name="Toyoda A."/>
            <person name="Oliveira C."/>
            <person name="Osipova E."/>
            <person name="Leigh N.D."/>
            <person name="Simon A."/>
            <person name="Yun M.H."/>
        </authorList>
    </citation>
    <scope>NUCLEOTIDE SEQUENCE</scope>
    <source>
        <strain evidence="1">20211129_DDA</strain>
        <tissue evidence="1">Liver</tissue>
    </source>
</reference>
<accession>A0AAV7UU10</accession>
<proteinExistence type="predicted"/>
<dbReference type="AlphaFoldDB" id="A0AAV7UU10"/>
<protein>
    <submittedName>
        <fullName evidence="1">Uncharacterized protein</fullName>
    </submittedName>
</protein>
<keyword evidence="2" id="KW-1185">Reference proteome</keyword>
<dbReference type="EMBL" id="JANPWB010000004">
    <property type="protein sequence ID" value="KAJ1192072.1"/>
    <property type="molecule type" value="Genomic_DNA"/>
</dbReference>
<gene>
    <name evidence="1" type="ORF">NDU88_001384</name>
</gene>
<dbReference type="Proteomes" id="UP001066276">
    <property type="component" value="Chromosome 2_2"/>
</dbReference>
<name>A0AAV7UU10_PLEWA</name>
<comment type="caution">
    <text evidence="1">The sequence shown here is derived from an EMBL/GenBank/DDBJ whole genome shotgun (WGS) entry which is preliminary data.</text>
</comment>
<sequence>MFTPALTQVGKEVELFETLVEMDIQRILRDPFKPRDNLTSEQRNALRSLQEGVNITIKPADKGGGVVIFDTRDYEKRAEELLSVKEHYQQVPPTRLEILKKGIGKVIGKGLTAGWICEAENPISPAFYRLP</sequence>
<evidence type="ECO:0000313" key="2">
    <source>
        <dbReference type="Proteomes" id="UP001066276"/>
    </source>
</evidence>
<evidence type="ECO:0000313" key="1">
    <source>
        <dbReference type="EMBL" id="KAJ1192072.1"/>
    </source>
</evidence>
<organism evidence="1 2">
    <name type="scientific">Pleurodeles waltl</name>
    <name type="common">Iberian ribbed newt</name>
    <dbReference type="NCBI Taxonomy" id="8319"/>
    <lineage>
        <taxon>Eukaryota</taxon>
        <taxon>Metazoa</taxon>
        <taxon>Chordata</taxon>
        <taxon>Craniata</taxon>
        <taxon>Vertebrata</taxon>
        <taxon>Euteleostomi</taxon>
        <taxon>Amphibia</taxon>
        <taxon>Batrachia</taxon>
        <taxon>Caudata</taxon>
        <taxon>Salamandroidea</taxon>
        <taxon>Salamandridae</taxon>
        <taxon>Pleurodelinae</taxon>
        <taxon>Pleurodeles</taxon>
    </lineage>
</organism>